<name>A0AAD9D0X8_PAPLA</name>
<dbReference type="CDD" id="cd04271">
    <property type="entry name" value="ZnMc_ADAM_fungal"/>
    <property type="match status" value="1"/>
</dbReference>
<gene>
    <name evidence="9" type="ORF">DB88DRAFT_526521</name>
</gene>
<dbReference type="EMBL" id="JAODAN010000005">
    <property type="protein sequence ID" value="KAK1924018.1"/>
    <property type="molecule type" value="Genomic_DNA"/>
</dbReference>
<evidence type="ECO:0000256" key="4">
    <source>
        <dbReference type="PROSITE-ProRule" id="PRU00276"/>
    </source>
</evidence>
<keyword evidence="6" id="KW-0812">Transmembrane</keyword>
<keyword evidence="6" id="KW-0472">Membrane</keyword>
<dbReference type="SUPFAM" id="SSF55486">
    <property type="entry name" value="Metalloproteases ('zincins'), catalytic domain"/>
    <property type="match status" value="1"/>
</dbReference>
<feature type="region of interest" description="Disordered" evidence="5">
    <location>
        <begin position="1"/>
        <end position="29"/>
    </location>
</feature>
<keyword evidence="4" id="KW-0479">Metal-binding</keyword>
<feature type="active site" evidence="4">
    <location>
        <position position="435"/>
    </location>
</feature>
<feature type="region of interest" description="Disordered" evidence="5">
    <location>
        <begin position="737"/>
        <end position="822"/>
    </location>
</feature>
<evidence type="ECO:0000256" key="1">
    <source>
        <dbReference type="ARBA" id="ARBA00023157"/>
    </source>
</evidence>
<dbReference type="Gene3D" id="4.10.70.10">
    <property type="entry name" value="Disintegrin domain"/>
    <property type="match status" value="1"/>
</dbReference>
<evidence type="ECO:0000256" key="2">
    <source>
        <dbReference type="ARBA" id="ARBA00056552"/>
    </source>
</evidence>
<comment type="caution">
    <text evidence="4">Lacks conserved residue(s) required for the propagation of feature annotation.</text>
</comment>
<feature type="domain" description="Peptidase M12B" evidence="8">
    <location>
        <begin position="284"/>
        <end position="491"/>
    </location>
</feature>
<keyword evidence="1" id="KW-1015">Disulfide bond</keyword>
<feature type="compositionally biased region" description="Pro residues" evidence="5">
    <location>
        <begin position="1"/>
        <end position="18"/>
    </location>
</feature>
<evidence type="ECO:0000259" key="7">
    <source>
        <dbReference type="PROSITE" id="PS50214"/>
    </source>
</evidence>
<feature type="domain" description="Disintegrin" evidence="7">
    <location>
        <begin position="516"/>
        <end position="604"/>
    </location>
</feature>
<dbReference type="GO" id="GO:0006508">
    <property type="term" value="P:proteolysis"/>
    <property type="evidence" value="ECO:0007669"/>
    <property type="project" value="InterPro"/>
</dbReference>
<evidence type="ECO:0000256" key="6">
    <source>
        <dbReference type="SAM" id="Phobius"/>
    </source>
</evidence>
<feature type="compositionally biased region" description="Low complexity" evidence="5">
    <location>
        <begin position="782"/>
        <end position="796"/>
    </location>
</feature>
<dbReference type="Gene3D" id="3.40.390.10">
    <property type="entry name" value="Collagenase (Catalytic Domain)"/>
    <property type="match status" value="1"/>
</dbReference>
<evidence type="ECO:0000313" key="10">
    <source>
        <dbReference type="Proteomes" id="UP001182556"/>
    </source>
</evidence>
<feature type="binding site" evidence="4">
    <location>
        <position position="444"/>
    </location>
    <ligand>
        <name>Zn(2+)</name>
        <dbReference type="ChEBI" id="CHEBI:29105"/>
        <note>catalytic</note>
    </ligand>
</feature>
<dbReference type="PROSITE" id="PS50214">
    <property type="entry name" value="DISINTEGRIN_2"/>
    <property type="match status" value="1"/>
</dbReference>
<dbReference type="FunFam" id="4.10.70.10:FF:000003">
    <property type="entry name" value="Disintegrin and metalloproteinase domain-containing protein 17"/>
    <property type="match status" value="1"/>
</dbReference>
<dbReference type="PROSITE" id="PS50215">
    <property type="entry name" value="ADAM_MEPRO"/>
    <property type="match status" value="1"/>
</dbReference>
<dbReference type="Proteomes" id="UP001182556">
    <property type="component" value="Unassembled WGS sequence"/>
</dbReference>
<proteinExistence type="predicted"/>
<dbReference type="InterPro" id="IPR024079">
    <property type="entry name" value="MetalloPept_cat_dom_sf"/>
</dbReference>
<feature type="binding site" evidence="4">
    <location>
        <position position="434"/>
    </location>
    <ligand>
        <name>Zn(2+)</name>
        <dbReference type="ChEBI" id="CHEBI:29105"/>
        <note>catalytic</note>
    </ligand>
</feature>
<keyword evidence="4" id="KW-0862">Zinc</keyword>
<accession>A0AAD9D0X8</accession>
<comment type="function">
    <text evidence="2">Probable zinc protease.</text>
</comment>
<organism evidence="9 10">
    <name type="scientific">Papiliotrema laurentii</name>
    <name type="common">Cryptococcus laurentii</name>
    <dbReference type="NCBI Taxonomy" id="5418"/>
    <lineage>
        <taxon>Eukaryota</taxon>
        <taxon>Fungi</taxon>
        <taxon>Dikarya</taxon>
        <taxon>Basidiomycota</taxon>
        <taxon>Agaricomycotina</taxon>
        <taxon>Tremellomycetes</taxon>
        <taxon>Tremellales</taxon>
        <taxon>Rhynchogastremaceae</taxon>
        <taxon>Papiliotrema</taxon>
    </lineage>
</organism>
<dbReference type="PANTHER" id="PTHR11905">
    <property type="entry name" value="ADAM A DISINTEGRIN AND METALLOPROTEASE DOMAIN"/>
    <property type="match status" value="1"/>
</dbReference>
<dbReference type="GO" id="GO:0004222">
    <property type="term" value="F:metalloendopeptidase activity"/>
    <property type="evidence" value="ECO:0007669"/>
    <property type="project" value="InterPro"/>
</dbReference>
<comment type="caution">
    <text evidence="9">The sequence shown here is derived from an EMBL/GenBank/DDBJ whole genome shotgun (WGS) entry which is preliminary data.</text>
</comment>
<reference evidence="9" key="1">
    <citation type="submission" date="2023-02" db="EMBL/GenBank/DDBJ databases">
        <title>Identification and recombinant expression of a fungal hydrolase from Papiliotrema laurentii that hydrolyzes apple cutin and clears colloidal polyester polyurethane.</title>
        <authorList>
            <consortium name="DOE Joint Genome Institute"/>
            <person name="Roman V.A."/>
            <person name="Bojanowski C."/>
            <person name="Crable B.R."/>
            <person name="Wagner D.N."/>
            <person name="Hung C.S."/>
            <person name="Nadeau L.J."/>
            <person name="Schratz L."/>
            <person name="Haridas S."/>
            <person name="Pangilinan J."/>
            <person name="Lipzen A."/>
            <person name="Na H."/>
            <person name="Yan M."/>
            <person name="Ng V."/>
            <person name="Grigoriev I.V."/>
            <person name="Spatafora J.W."/>
            <person name="Barlow D."/>
            <person name="Biffinger J."/>
            <person name="Kelley-Loughnane N."/>
            <person name="Varaljay V.A."/>
            <person name="Crookes-Goodson W.J."/>
        </authorList>
    </citation>
    <scope>NUCLEOTIDE SEQUENCE</scope>
    <source>
        <strain evidence="9">5307AH</strain>
    </source>
</reference>
<evidence type="ECO:0000313" key="9">
    <source>
        <dbReference type="EMBL" id="KAK1924018.1"/>
    </source>
</evidence>
<dbReference type="SMART" id="SM00050">
    <property type="entry name" value="DISIN"/>
    <property type="match status" value="1"/>
</dbReference>
<keyword evidence="10" id="KW-1185">Reference proteome</keyword>
<evidence type="ECO:0000256" key="3">
    <source>
        <dbReference type="ARBA" id="ARBA00074021"/>
    </source>
</evidence>
<feature type="transmembrane region" description="Helical" evidence="6">
    <location>
        <begin position="704"/>
        <end position="728"/>
    </location>
</feature>
<dbReference type="Pfam" id="PF13688">
    <property type="entry name" value="Reprolysin_5"/>
    <property type="match status" value="1"/>
</dbReference>
<dbReference type="GO" id="GO:0046872">
    <property type="term" value="F:metal ion binding"/>
    <property type="evidence" value="ECO:0007669"/>
    <property type="project" value="UniProtKB-KW"/>
</dbReference>
<sequence>MSSRHPPPPLPARSPHPPPLRRIHSPSISSLQIVPRQKGDKLSYRSLAPYPHPRTLRHDDTFFLSLDLPSLLPEPVHLLMRPTEGLFRPDAKITYDSGVSEPLRHEDWRLYTGDVIKANWKDRLHWEEAVGLQDADSRQEAVIGDARIMVLHPGSMDVHPIFEGLIKINGIHYNVLTKEHYAKVKTHNDVAADEFGEMIVFRNADAWHDNAALLATDQHVIQTPKCNHDTLPFNSNVSHPIWSAFAQDDMLRTIFKRDDLGGMAPSTNYRDSIGNSQGCPSTQQVVYMGVAIDCNYVRTYGSTERAREQVLNVWNQVSAVYRSTFNISLGIGELVVQNLTCPSQAIQGTEWDVSCDQSLTLDQRLSLFSQWRGNRGDDGIGLWHLMSACPTDTEVGVAWLGTLCQTTSNFQSGSYVSGTGISTATRTEWSLVAHEVGHGFGAIHDCTSGCSLQGQCCPLNSDTCDAGGRFIMNPTTSETEEVFSQCTLGNICSGLGNRLVSSSCIQAPGGRTTISLEQCGNGIVDAGEECDPGTNGDSTCCDPQTCRFRSGAVCDPSNSGCCTASCQFAAAGTVCRASIHAICDMAETCTGNNATCPPDRTAKDGTSCGSNGLACASGRCTSLDQQCQTAGVSMNLTRACGQRNDRSCVISCRDPRIANQCVVLQTPLVDGSPCGYGGHCYNQTCESGSWQNTAASWYRSNLQISIPVTVVVGIIVLIILFSLLRCIFRGACCGGRKKQRSAAPTGPAGPNMAQRGDRNTMYGGPLPPPPLRDSDSSITPINPYANGNAMAGPPGAQGYPNGYNEPYVPGYGNQPQYGVQGRNGGWVDESLYNGPNYGRQEAWGR</sequence>
<dbReference type="InterPro" id="IPR001590">
    <property type="entry name" value="Peptidase_M12B"/>
</dbReference>
<dbReference type="InterPro" id="IPR034028">
    <property type="entry name" value="ZnMc_ADAM_fungal"/>
</dbReference>
<keyword evidence="6" id="KW-1133">Transmembrane helix</keyword>
<feature type="binding site" evidence="4">
    <location>
        <position position="438"/>
    </location>
    <ligand>
        <name>Zn(2+)</name>
        <dbReference type="ChEBI" id="CHEBI:29105"/>
        <note>catalytic</note>
    </ligand>
</feature>
<dbReference type="PANTHER" id="PTHR11905:SF159">
    <property type="entry name" value="ADAM METALLOPROTEASE"/>
    <property type="match status" value="1"/>
</dbReference>
<dbReference type="SUPFAM" id="SSF57552">
    <property type="entry name" value="Blood coagulation inhibitor (disintegrin)"/>
    <property type="match status" value="1"/>
</dbReference>
<evidence type="ECO:0000256" key="5">
    <source>
        <dbReference type="SAM" id="MobiDB-lite"/>
    </source>
</evidence>
<dbReference type="InterPro" id="IPR001762">
    <property type="entry name" value="Disintegrin_dom"/>
</dbReference>
<dbReference type="InterPro" id="IPR036436">
    <property type="entry name" value="Disintegrin_dom_sf"/>
</dbReference>
<evidence type="ECO:0000259" key="8">
    <source>
        <dbReference type="PROSITE" id="PS50215"/>
    </source>
</evidence>
<dbReference type="AlphaFoldDB" id="A0AAD9D0X8"/>
<protein>
    <recommendedName>
        <fullName evidence="3">Disintegrin and metalloproteinase domain-containing protein B</fullName>
    </recommendedName>
</protein>
<dbReference type="Pfam" id="PF00200">
    <property type="entry name" value="Disintegrin"/>
    <property type="match status" value="1"/>
</dbReference>